<accession>X0UI97</accession>
<proteinExistence type="predicted"/>
<protein>
    <submittedName>
        <fullName evidence="1">Uncharacterized protein</fullName>
    </submittedName>
</protein>
<comment type="caution">
    <text evidence="1">The sequence shown here is derived from an EMBL/GenBank/DDBJ whole genome shotgun (WGS) entry which is preliminary data.</text>
</comment>
<evidence type="ECO:0000313" key="1">
    <source>
        <dbReference type="EMBL" id="GAG00103.1"/>
    </source>
</evidence>
<reference evidence="1" key="1">
    <citation type="journal article" date="2014" name="Front. Microbiol.">
        <title>High frequency of phylogenetically diverse reductive dehalogenase-homologous genes in deep subseafloor sedimentary metagenomes.</title>
        <authorList>
            <person name="Kawai M."/>
            <person name="Futagami T."/>
            <person name="Toyoda A."/>
            <person name="Takaki Y."/>
            <person name="Nishi S."/>
            <person name="Hori S."/>
            <person name="Arai W."/>
            <person name="Tsubouchi T."/>
            <person name="Morono Y."/>
            <person name="Uchiyama I."/>
            <person name="Ito T."/>
            <person name="Fujiyama A."/>
            <person name="Inagaki F."/>
            <person name="Takami H."/>
        </authorList>
    </citation>
    <scope>NUCLEOTIDE SEQUENCE</scope>
    <source>
        <strain evidence="1">Expedition CK06-06</strain>
    </source>
</reference>
<dbReference type="AlphaFoldDB" id="X0UI97"/>
<organism evidence="1">
    <name type="scientific">marine sediment metagenome</name>
    <dbReference type="NCBI Taxonomy" id="412755"/>
    <lineage>
        <taxon>unclassified sequences</taxon>
        <taxon>metagenomes</taxon>
        <taxon>ecological metagenomes</taxon>
    </lineage>
</organism>
<feature type="non-terminal residue" evidence="1">
    <location>
        <position position="1"/>
    </location>
</feature>
<gene>
    <name evidence="1" type="ORF">S01H1_45339</name>
</gene>
<dbReference type="EMBL" id="BARS01028968">
    <property type="protein sequence ID" value="GAG00103.1"/>
    <property type="molecule type" value="Genomic_DNA"/>
</dbReference>
<name>X0UI97_9ZZZZ</name>
<sequence length="245" mass="27703">RPEFALIELVRNPCLTILGGSTLHWIKESIPTEAIGGGFTSRVIFVFRDKKEKLVPWPILTEENVKRADAIVHDLGEIAKMRGPFALNDKAMEIYTEEYIRFNRKSGLFDIPSLSGYANRRSTTLLKVAMVISASRTDSRVVDKFDMASAMSAMESVEVDMPRVLEAIKSEFIGDVCEEVLKLIMTRRTITRPQLIKAMRYRLSVRELDIVLETLLVIENKAGKNIVTAENDSGKVRYIYTGDKT</sequence>